<evidence type="ECO:0000313" key="1">
    <source>
        <dbReference type="EMBL" id="KIO00074.1"/>
    </source>
</evidence>
<keyword evidence="2" id="KW-1185">Reference proteome</keyword>
<gene>
    <name evidence="1" type="ORF">M404DRAFT_1004196</name>
</gene>
<reference evidence="1 2" key="1">
    <citation type="submission" date="2014-04" db="EMBL/GenBank/DDBJ databases">
        <authorList>
            <consortium name="DOE Joint Genome Institute"/>
            <person name="Kuo A."/>
            <person name="Kohler A."/>
            <person name="Costa M.D."/>
            <person name="Nagy L.G."/>
            <person name="Floudas D."/>
            <person name="Copeland A."/>
            <person name="Barry K.W."/>
            <person name="Cichocki N."/>
            <person name="Veneault-Fourrey C."/>
            <person name="LaButti K."/>
            <person name="Lindquist E.A."/>
            <person name="Lipzen A."/>
            <person name="Lundell T."/>
            <person name="Morin E."/>
            <person name="Murat C."/>
            <person name="Sun H."/>
            <person name="Tunlid A."/>
            <person name="Henrissat B."/>
            <person name="Grigoriev I.V."/>
            <person name="Hibbett D.S."/>
            <person name="Martin F."/>
            <person name="Nordberg H.P."/>
            <person name="Cantor M.N."/>
            <person name="Hua S.X."/>
        </authorList>
    </citation>
    <scope>NUCLEOTIDE SEQUENCE [LARGE SCALE GENOMIC DNA]</scope>
    <source>
        <strain evidence="1 2">Marx 270</strain>
    </source>
</reference>
<proteinExistence type="predicted"/>
<accession>A0A0C3NY46</accession>
<protein>
    <submittedName>
        <fullName evidence="1">Uncharacterized protein</fullName>
    </submittedName>
</protein>
<organism evidence="1 2">
    <name type="scientific">Pisolithus tinctorius Marx 270</name>
    <dbReference type="NCBI Taxonomy" id="870435"/>
    <lineage>
        <taxon>Eukaryota</taxon>
        <taxon>Fungi</taxon>
        <taxon>Dikarya</taxon>
        <taxon>Basidiomycota</taxon>
        <taxon>Agaricomycotina</taxon>
        <taxon>Agaricomycetes</taxon>
        <taxon>Agaricomycetidae</taxon>
        <taxon>Boletales</taxon>
        <taxon>Sclerodermatineae</taxon>
        <taxon>Pisolithaceae</taxon>
        <taxon>Pisolithus</taxon>
    </lineage>
</organism>
<dbReference type="Proteomes" id="UP000054217">
    <property type="component" value="Unassembled WGS sequence"/>
</dbReference>
<dbReference type="EMBL" id="KN831999">
    <property type="protein sequence ID" value="KIO00074.1"/>
    <property type="molecule type" value="Genomic_DNA"/>
</dbReference>
<dbReference type="AlphaFoldDB" id="A0A0C3NY46"/>
<dbReference type="InParanoid" id="A0A0C3NY46"/>
<sequence length="64" mass="6996">MRSGQLTDHVDLSAPRGQAQAFACSRQQSCVAMPCTAGITTHIFPRKYKTHLVGKALSLVIFHI</sequence>
<reference evidence="2" key="2">
    <citation type="submission" date="2015-01" db="EMBL/GenBank/DDBJ databases">
        <title>Evolutionary Origins and Diversification of the Mycorrhizal Mutualists.</title>
        <authorList>
            <consortium name="DOE Joint Genome Institute"/>
            <consortium name="Mycorrhizal Genomics Consortium"/>
            <person name="Kohler A."/>
            <person name="Kuo A."/>
            <person name="Nagy L.G."/>
            <person name="Floudas D."/>
            <person name="Copeland A."/>
            <person name="Barry K.W."/>
            <person name="Cichocki N."/>
            <person name="Veneault-Fourrey C."/>
            <person name="LaButti K."/>
            <person name="Lindquist E.A."/>
            <person name="Lipzen A."/>
            <person name="Lundell T."/>
            <person name="Morin E."/>
            <person name="Murat C."/>
            <person name="Riley R."/>
            <person name="Ohm R."/>
            <person name="Sun H."/>
            <person name="Tunlid A."/>
            <person name="Henrissat B."/>
            <person name="Grigoriev I.V."/>
            <person name="Hibbett D.S."/>
            <person name="Martin F."/>
        </authorList>
    </citation>
    <scope>NUCLEOTIDE SEQUENCE [LARGE SCALE GENOMIC DNA]</scope>
    <source>
        <strain evidence="2">Marx 270</strain>
    </source>
</reference>
<name>A0A0C3NY46_PISTI</name>
<dbReference type="HOGENOM" id="CLU_2868623_0_0_1"/>
<evidence type="ECO:0000313" key="2">
    <source>
        <dbReference type="Proteomes" id="UP000054217"/>
    </source>
</evidence>